<dbReference type="STRING" id="477974.Daud_0286"/>
<evidence type="ECO:0000259" key="4">
    <source>
        <dbReference type="Pfam" id="PF24568"/>
    </source>
</evidence>
<dbReference type="Gene3D" id="6.10.250.3150">
    <property type="match status" value="1"/>
</dbReference>
<evidence type="ECO:0000256" key="1">
    <source>
        <dbReference type="ARBA" id="ARBA00022729"/>
    </source>
</evidence>
<dbReference type="PANTHER" id="PTHR21666:SF289">
    <property type="entry name" value="L-ALA--D-GLU ENDOPEPTIDASE"/>
    <property type="match status" value="1"/>
</dbReference>
<dbReference type="CDD" id="cd12797">
    <property type="entry name" value="M23_peptidase"/>
    <property type="match status" value="1"/>
</dbReference>
<dbReference type="EMBL" id="CP000860">
    <property type="protein sequence ID" value="ACA58847.1"/>
    <property type="molecule type" value="Genomic_DNA"/>
</dbReference>
<sequence>MRRSWITAGLIAVLLLVFAGSYTLAYGGLEQQLEQTRRQLESARQRTESVRGEVRHFTREIAVIDNSIKGRLLRIDQLTALLHEVTARLKEAESELADAEARLQEMNALFAARVRSAYENGNITYLEVLLGAQSFNEFVTRVEFLKEILARDVALIEQIEEERLAIERQKEAIEERRAQVQSLRSEQEAAYRSLLNEQREKESLLAVARGNLAQFEAEVDKLEREEQEILRQIALQRAGKDVLHTGKFAWPVPNYTRVSSDFGWRRHPILGVQRFHDGIDIPAPYGAAVVAGGTGRVLYVGTLRGYGNVIVLDHGGGVTTLYAHLSTMGVSEGQIVAQGETIARVGSTGLSTGPHLHFTVREHGEVVSPWNYLR</sequence>
<keyword evidence="6" id="KW-1185">Reference proteome</keyword>
<dbReference type="InterPro" id="IPR057309">
    <property type="entry name" value="PcsB_CC"/>
</dbReference>
<gene>
    <name evidence="5" type="ordered locus">Daud_0286</name>
</gene>
<evidence type="ECO:0000313" key="5">
    <source>
        <dbReference type="EMBL" id="ACA58847.1"/>
    </source>
</evidence>
<dbReference type="Pfam" id="PF24568">
    <property type="entry name" value="CC_PcsB"/>
    <property type="match status" value="1"/>
</dbReference>
<reference evidence="5 6" key="2">
    <citation type="journal article" date="2008" name="Science">
        <title>Environmental genomics reveals a single-species ecosystem deep within Earth.</title>
        <authorList>
            <person name="Chivian D."/>
            <person name="Brodie E.L."/>
            <person name="Alm E.J."/>
            <person name="Culley D.E."/>
            <person name="Dehal P.S."/>
            <person name="Desantis T.Z."/>
            <person name="Gihring T.M."/>
            <person name="Lapidus A."/>
            <person name="Lin L.H."/>
            <person name="Lowry S.R."/>
            <person name="Moser D.P."/>
            <person name="Richardson P.M."/>
            <person name="Southam G."/>
            <person name="Wanger G."/>
            <person name="Pratt L.M."/>
            <person name="Andersen G.L."/>
            <person name="Hazen T.C."/>
            <person name="Brockman F.J."/>
            <person name="Arkin A.P."/>
            <person name="Onstott T.C."/>
        </authorList>
    </citation>
    <scope>NUCLEOTIDE SEQUENCE [LARGE SCALE GENOMIC DNA]</scope>
    <source>
        <strain evidence="5 6">MP104C</strain>
    </source>
</reference>
<dbReference type="FunFam" id="2.70.70.10:FF:000006">
    <property type="entry name" value="M23 family peptidase"/>
    <property type="match status" value="1"/>
</dbReference>
<name>B1I133_DESAP</name>
<dbReference type="InterPro" id="IPR011055">
    <property type="entry name" value="Dup_hybrid_motif"/>
</dbReference>
<keyword evidence="1" id="KW-0732">Signal</keyword>
<dbReference type="GO" id="GO:0004222">
    <property type="term" value="F:metalloendopeptidase activity"/>
    <property type="evidence" value="ECO:0007669"/>
    <property type="project" value="TreeGrafter"/>
</dbReference>
<dbReference type="AlphaFoldDB" id="B1I133"/>
<dbReference type="InterPro" id="IPR016047">
    <property type="entry name" value="M23ase_b-sheet_dom"/>
</dbReference>
<feature type="domain" description="Peptidoglycan hydrolase PcsB coiled-coil" evidence="4">
    <location>
        <begin position="97"/>
        <end position="168"/>
    </location>
</feature>
<feature type="domain" description="M23ase beta-sheet core" evidence="3">
    <location>
        <begin position="274"/>
        <end position="369"/>
    </location>
</feature>
<dbReference type="Pfam" id="PF01551">
    <property type="entry name" value="Peptidase_M23"/>
    <property type="match status" value="1"/>
</dbReference>
<dbReference type="HOGENOM" id="CLU_029425_4_3_9"/>
<dbReference type="InterPro" id="IPR050570">
    <property type="entry name" value="Cell_wall_metabolism_enzyme"/>
</dbReference>
<dbReference type="Gene3D" id="2.70.70.10">
    <property type="entry name" value="Glucose Permease (Domain IIA)"/>
    <property type="match status" value="1"/>
</dbReference>
<dbReference type="PANTHER" id="PTHR21666">
    <property type="entry name" value="PEPTIDASE-RELATED"/>
    <property type="match status" value="1"/>
</dbReference>
<dbReference type="RefSeq" id="WP_012301439.1">
    <property type="nucleotide sequence ID" value="NC_010424.1"/>
</dbReference>
<feature type="coiled-coil region" evidence="2">
    <location>
        <begin position="142"/>
        <end position="232"/>
    </location>
</feature>
<dbReference type="OrthoDB" id="9814460at2"/>
<feature type="coiled-coil region" evidence="2">
    <location>
        <begin position="26"/>
        <end position="109"/>
    </location>
</feature>
<organism evidence="5 6">
    <name type="scientific">Desulforudis audaxviator (strain MP104C)</name>
    <dbReference type="NCBI Taxonomy" id="477974"/>
    <lineage>
        <taxon>Bacteria</taxon>
        <taxon>Bacillati</taxon>
        <taxon>Bacillota</taxon>
        <taxon>Clostridia</taxon>
        <taxon>Thermoanaerobacterales</taxon>
        <taxon>Candidatus Desulforudaceae</taxon>
        <taxon>Candidatus Desulforudis</taxon>
    </lineage>
</organism>
<keyword evidence="2" id="KW-0175">Coiled coil</keyword>
<dbReference type="eggNOG" id="COG4942">
    <property type="taxonomic scope" value="Bacteria"/>
</dbReference>
<proteinExistence type="predicted"/>
<accession>B1I133</accession>
<evidence type="ECO:0000259" key="3">
    <source>
        <dbReference type="Pfam" id="PF01551"/>
    </source>
</evidence>
<dbReference type="Proteomes" id="UP000008544">
    <property type="component" value="Chromosome"/>
</dbReference>
<evidence type="ECO:0000256" key="2">
    <source>
        <dbReference type="SAM" id="Coils"/>
    </source>
</evidence>
<reference evidence="6" key="1">
    <citation type="submission" date="2007-10" db="EMBL/GenBank/DDBJ databases">
        <title>Complete sequence of chromosome of Desulforudis audaxviator MP104C.</title>
        <authorList>
            <person name="Copeland A."/>
            <person name="Lucas S."/>
            <person name="Lapidus A."/>
            <person name="Barry K."/>
            <person name="Glavina del Rio T."/>
            <person name="Dalin E."/>
            <person name="Tice H."/>
            <person name="Bruce D."/>
            <person name="Pitluck S."/>
            <person name="Lowry S.R."/>
            <person name="Larimer F."/>
            <person name="Land M.L."/>
            <person name="Hauser L."/>
            <person name="Kyrpides N."/>
            <person name="Ivanova N.N."/>
            <person name="Richardson P."/>
        </authorList>
    </citation>
    <scope>NUCLEOTIDE SEQUENCE [LARGE SCALE GENOMIC DNA]</scope>
    <source>
        <strain evidence="6">MP104C</strain>
    </source>
</reference>
<dbReference type="SUPFAM" id="SSF51261">
    <property type="entry name" value="Duplicated hybrid motif"/>
    <property type="match status" value="1"/>
</dbReference>
<protein>
    <submittedName>
        <fullName evidence="5">Peptidase M23B</fullName>
    </submittedName>
</protein>
<dbReference type="KEGG" id="dau:Daud_0286"/>
<evidence type="ECO:0000313" key="6">
    <source>
        <dbReference type="Proteomes" id="UP000008544"/>
    </source>
</evidence>